<sequence length="71" mass="8185">MPAKTCEAQHYELRFRSLHNEGRGLSFPCDERGEVPLDKLSERAVMNYLYARACIGIEYAYPAIMLSDHLH</sequence>
<gene>
    <name evidence="1" type="ORF">X805_33900</name>
</gene>
<dbReference type="Proteomes" id="UP000026714">
    <property type="component" value="Unassembled WGS sequence"/>
</dbReference>
<protein>
    <submittedName>
        <fullName evidence="1">Uncharacterized protein</fullName>
    </submittedName>
</protein>
<keyword evidence="2" id="KW-1185">Reference proteome</keyword>
<proteinExistence type="predicted"/>
<dbReference type="eggNOG" id="ENOG503328B">
    <property type="taxonomic scope" value="Bacteria"/>
</dbReference>
<dbReference type="RefSeq" id="WP_037484515.1">
    <property type="nucleotide sequence ID" value="NZ_AZRA01000102.1"/>
</dbReference>
<evidence type="ECO:0000313" key="1">
    <source>
        <dbReference type="EMBL" id="KDB51019.1"/>
    </source>
</evidence>
<evidence type="ECO:0000313" key="2">
    <source>
        <dbReference type="Proteomes" id="UP000026714"/>
    </source>
</evidence>
<accession>A0A059KIL1</accession>
<dbReference type="AlphaFoldDB" id="A0A059KIL1"/>
<reference evidence="1 2" key="1">
    <citation type="journal article" date="2014" name="FEMS Microbiol. Ecol.">
        <title>Sphaerotilus natans encrusted with nanoball-shaped Fe(III) oxide minerals formed by nitrate-reducing mixotrophic Fe(II) oxidation.</title>
        <authorList>
            <person name="Park S."/>
            <person name="Kim D.H."/>
            <person name="Lee J.H."/>
            <person name="Hur H.G."/>
        </authorList>
    </citation>
    <scope>NUCLEOTIDE SEQUENCE [LARGE SCALE GENOMIC DNA]</scope>
    <source>
        <strain evidence="1 2">DSM 6575</strain>
    </source>
</reference>
<comment type="caution">
    <text evidence="1">The sequence shown here is derived from an EMBL/GenBank/DDBJ whole genome shotgun (WGS) entry which is preliminary data.</text>
</comment>
<dbReference type="EMBL" id="AZRA01000102">
    <property type="protein sequence ID" value="KDB51019.1"/>
    <property type="molecule type" value="Genomic_DNA"/>
</dbReference>
<name>A0A059KIL1_9BURK</name>
<organism evidence="1 2">
    <name type="scientific">Sphaerotilus natans subsp. natans DSM 6575</name>
    <dbReference type="NCBI Taxonomy" id="1286631"/>
    <lineage>
        <taxon>Bacteria</taxon>
        <taxon>Pseudomonadati</taxon>
        <taxon>Pseudomonadota</taxon>
        <taxon>Betaproteobacteria</taxon>
        <taxon>Burkholderiales</taxon>
        <taxon>Sphaerotilaceae</taxon>
        <taxon>Sphaerotilus</taxon>
    </lineage>
</organism>